<organism evidence="2">
    <name type="scientific">Sipha flava</name>
    <name type="common">yellow sugarcane aphid</name>
    <dbReference type="NCBI Taxonomy" id="143950"/>
    <lineage>
        <taxon>Eukaryota</taxon>
        <taxon>Metazoa</taxon>
        <taxon>Ecdysozoa</taxon>
        <taxon>Arthropoda</taxon>
        <taxon>Hexapoda</taxon>
        <taxon>Insecta</taxon>
        <taxon>Pterygota</taxon>
        <taxon>Neoptera</taxon>
        <taxon>Paraneoptera</taxon>
        <taxon>Hemiptera</taxon>
        <taxon>Sternorrhyncha</taxon>
        <taxon>Aphidomorpha</taxon>
        <taxon>Aphidoidea</taxon>
        <taxon>Aphididae</taxon>
        <taxon>Sipha</taxon>
    </lineage>
</organism>
<gene>
    <name evidence="2" type="ORF">g.106404</name>
</gene>
<evidence type="ECO:0000313" key="2">
    <source>
        <dbReference type="EMBL" id="MBY76798.1"/>
    </source>
</evidence>
<dbReference type="Pfam" id="PF00078">
    <property type="entry name" value="RVT_1"/>
    <property type="match status" value="1"/>
</dbReference>
<dbReference type="PANTHER" id="PTHR33481">
    <property type="entry name" value="REVERSE TRANSCRIPTASE"/>
    <property type="match status" value="1"/>
</dbReference>
<sequence>MESRKGPSLSPKLFLIAINDKTNCITEHTKYNLFADDFNIFYRSKETSINQIILQKSISKLTKWSSDTGFNFSPNKSQSIYFTKKINQKPPIFKINKLTIPNRHKKILGITFDKKLSCIPNLKLIKKETSQRRNIIKILAHTTWGSKSKLLIQLHKALIRSKLEYGTEINLSAKNRTLNIIDPIHNTCLRLAIGGIQIQFGRKHLHYS</sequence>
<reference evidence="2" key="1">
    <citation type="submission" date="2018-04" db="EMBL/GenBank/DDBJ databases">
        <title>Transcriptome assembly of Sipha flava.</title>
        <authorList>
            <person name="Scully E.D."/>
            <person name="Geib S.M."/>
            <person name="Palmer N.A."/>
            <person name="Koch K."/>
            <person name="Bradshaw J."/>
            <person name="Heng-Moss T."/>
            <person name="Sarath G."/>
        </authorList>
    </citation>
    <scope>NUCLEOTIDE SEQUENCE</scope>
</reference>
<dbReference type="EMBL" id="GGMS01007595">
    <property type="protein sequence ID" value="MBY76798.1"/>
    <property type="molecule type" value="Transcribed_RNA"/>
</dbReference>
<dbReference type="InterPro" id="IPR000477">
    <property type="entry name" value="RT_dom"/>
</dbReference>
<name>A0A2S2QGD4_9HEMI</name>
<protein>
    <recommendedName>
        <fullName evidence="1">Reverse transcriptase domain-containing protein</fullName>
    </recommendedName>
</protein>
<dbReference type="AlphaFoldDB" id="A0A2S2QGD4"/>
<dbReference type="PANTHER" id="PTHR33481:SF1">
    <property type="entry name" value="ENDONUCLEASE_EXONUCLEASE_PHOSPHATASE DOMAIN-CONTAINING PROTEIN-RELATED"/>
    <property type="match status" value="1"/>
</dbReference>
<feature type="domain" description="Reverse transcriptase" evidence="1">
    <location>
        <begin position="6"/>
        <end position="110"/>
    </location>
</feature>
<proteinExistence type="predicted"/>
<evidence type="ECO:0000259" key="1">
    <source>
        <dbReference type="Pfam" id="PF00078"/>
    </source>
</evidence>
<dbReference type="OrthoDB" id="6608997at2759"/>
<accession>A0A2S2QGD4</accession>